<dbReference type="AlphaFoldDB" id="A0A0F9EWQ7"/>
<accession>A0A0F9EWQ7</accession>
<evidence type="ECO:0000313" key="1">
    <source>
        <dbReference type="EMBL" id="KKL28248.1"/>
    </source>
</evidence>
<protein>
    <submittedName>
        <fullName evidence="1">Uncharacterized protein</fullName>
    </submittedName>
</protein>
<organism evidence="1">
    <name type="scientific">marine sediment metagenome</name>
    <dbReference type="NCBI Taxonomy" id="412755"/>
    <lineage>
        <taxon>unclassified sequences</taxon>
        <taxon>metagenomes</taxon>
        <taxon>ecological metagenomes</taxon>
    </lineage>
</organism>
<gene>
    <name evidence="1" type="ORF">LCGC14_2377080</name>
</gene>
<comment type="caution">
    <text evidence="1">The sequence shown here is derived from an EMBL/GenBank/DDBJ whole genome shotgun (WGS) entry which is preliminary data.</text>
</comment>
<reference evidence="1" key="1">
    <citation type="journal article" date="2015" name="Nature">
        <title>Complex archaea that bridge the gap between prokaryotes and eukaryotes.</title>
        <authorList>
            <person name="Spang A."/>
            <person name="Saw J.H."/>
            <person name="Jorgensen S.L."/>
            <person name="Zaremba-Niedzwiedzka K."/>
            <person name="Martijn J."/>
            <person name="Lind A.E."/>
            <person name="van Eijk R."/>
            <person name="Schleper C."/>
            <person name="Guy L."/>
            <person name="Ettema T.J."/>
        </authorList>
    </citation>
    <scope>NUCLEOTIDE SEQUENCE</scope>
</reference>
<feature type="non-terminal residue" evidence="1">
    <location>
        <position position="45"/>
    </location>
</feature>
<sequence>MSQSNKAKEKWHQAYLLRRAGMKESYLILRNAWFTEGGILEDSSM</sequence>
<dbReference type="EMBL" id="LAZR01035166">
    <property type="protein sequence ID" value="KKL28248.1"/>
    <property type="molecule type" value="Genomic_DNA"/>
</dbReference>
<name>A0A0F9EWQ7_9ZZZZ</name>
<proteinExistence type="predicted"/>